<dbReference type="SMART" id="SM00320">
    <property type="entry name" value="WD40"/>
    <property type="match status" value="2"/>
</dbReference>
<dbReference type="EMBL" id="JAMKOV010000033">
    <property type="protein sequence ID" value="KAI8035586.1"/>
    <property type="molecule type" value="Genomic_DNA"/>
</dbReference>
<dbReference type="PROSITE" id="PS50294">
    <property type="entry name" value="WD_REPEATS_REGION"/>
    <property type="match status" value="1"/>
</dbReference>
<feature type="transmembrane region" description="Helical" evidence="9">
    <location>
        <begin position="577"/>
        <end position="596"/>
    </location>
</feature>
<dbReference type="GO" id="GO:0005737">
    <property type="term" value="C:cytoplasm"/>
    <property type="evidence" value="ECO:0007669"/>
    <property type="project" value="UniProtKB-SubCell"/>
</dbReference>
<dbReference type="PROSITE" id="PS00678">
    <property type="entry name" value="WD_REPEATS_1"/>
    <property type="match status" value="1"/>
</dbReference>
<evidence type="ECO:0000256" key="8">
    <source>
        <dbReference type="PROSITE-ProRule" id="PRU00221"/>
    </source>
</evidence>
<dbReference type="Pfam" id="PF01607">
    <property type="entry name" value="CBM_14"/>
    <property type="match status" value="2"/>
</dbReference>
<dbReference type="InterPro" id="IPR001680">
    <property type="entry name" value="WD40_rpt"/>
</dbReference>
<dbReference type="PROSITE" id="PS50082">
    <property type="entry name" value="WD_REPEATS_2"/>
    <property type="match status" value="1"/>
</dbReference>
<dbReference type="Pfam" id="PF00400">
    <property type="entry name" value="WD40"/>
    <property type="match status" value="2"/>
</dbReference>
<dbReference type="InterPro" id="IPR019775">
    <property type="entry name" value="WD40_repeat_CS"/>
</dbReference>
<evidence type="ECO:0000256" key="2">
    <source>
        <dbReference type="ARBA" id="ARBA00022490"/>
    </source>
</evidence>
<dbReference type="InterPro" id="IPR015943">
    <property type="entry name" value="WD40/YVTN_repeat-like_dom_sf"/>
</dbReference>
<keyword evidence="12" id="KW-1185">Reference proteome</keyword>
<keyword evidence="9" id="KW-0472">Membrane</keyword>
<reference evidence="11" key="1">
    <citation type="journal article" date="2023" name="Genome Biol. Evol.">
        <title>Long-read-based Genome Assembly of Drosophila gunungcola Reveals Fewer Chemosensory Genes in Flower-breeding Species.</title>
        <authorList>
            <person name="Negi A."/>
            <person name="Liao B.Y."/>
            <person name="Yeh S.D."/>
        </authorList>
    </citation>
    <scope>NUCLEOTIDE SEQUENCE</scope>
    <source>
        <strain evidence="11">Sukarami</strain>
    </source>
</reference>
<dbReference type="InterPro" id="IPR036322">
    <property type="entry name" value="WD40_repeat_dom_sf"/>
</dbReference>
<feature type="domain" description="Chitin-binding type-2" evidence="10">
    <location>
        <begin position="1379"/>
        <end position="1436"/>
    </location>
</feature>
<keyword evidence="2" id="KW-0963">Cytoplasm</keyword>
<feature type="transmembrane region" description="Helical" evidence="9">
    <location>
        <begin position="1051"/>
        <end position="1072"/>
    </location>
</feature>
<comment type="subcellular location">
    <subcellularLocation>
        <location evidence="1">Cytoplasm</location>
    </subcellularLocation>
</comment>
<dbReference type="Gene3D" id="2.170.140.10">
    <property type="entry name" value="Chitin binding domain"/>
    <property type="match status" value="2"/>
</dbReference>
<dbReference type="SMART" id="SM00494">
    <property type="entry name" value="ChtBD2"/>
    <property type="match status" value="2"/>
</dbReference>
<dbReference type="InterPro" id="IPR002557">
    <property type="entry name" value="Chitin-bd_dom"/>
</dbReference>
<dbReference type="PROSITE" id="PS50940">
    <property type="entry name" value="CHIT_BIND_II"/>
    <property type="match status" value="2"/>
</dbReference>
<feature type="domain" description="Chitin-binding type-2" evidence="10">
    <location>
        <begin position="1501"/>
        <end position="1559"/>
    </location>
</feature>
<dbReference type="InterPro" id="IPR051973">
    <property type="entry name" value="tRNA_Anticodon_Mtase-Reg"/>
</dbReference>
<dbReference type="SUPFAM" id="SSF57625">
    <property type="entry name" value="Invertebrate chitin-binding proteins"/>
    <property type="match status" value="2"/>
</dbReference>
<dbReference type="PANTHER" id="PTHR14344">
    <property type="entry name" value="WD REPEAT PROTEIN"/>
    <property type="match status" value="1"/>
</dbReference>
<feature type="transmembrane region" description="Helical" evidence="9">
    <location>
        <begin position="1079"/>
        <end position="1100"/>
    </location>
</feature>
<feature type="repeat" description="WD" evidence="8">
    <location>
        <begin position="196"/>
        <end position="230"/>
    </location>
</feature>
<comment type="caution">
    <text evidence="11">The sequence shown here is derived from an EMBL/GenBank/DDBJ whole genome shotgun (WGS) entry which is preliminary data.</text>
</comment>
<evidence type="ECO:0000256" key="7">
    <source>
        <dbReference type="ARBA" id="ARBA00040154"/>
    </source>
</evidence>
<evidence type="ECO:0000256" key="1">
    <source>
        <dbReference type="ARBA" id="ARBA00004496"/>
    </source>
</evidence>
<dbReference type="PANTHER" id="PTHR14344:SF3">
    <property type="entry name" value="WD REPEAT-CONTAINING PROTEIN 6"/>
    <property type="match status" value="1"/>
</dbReference>
<evidence type="ECO:0000256" key="9">
    <source>
        <dbReference type="SAM" id="Phobius"/>
    </source>
</evidence>
<dbReference type="Gene3D" id="2.130.10.10">
    <property type="entry name" value="YVTN repeat-like/Quinoprotein amine dehydrogenase"/>
    <property type="match status" value="1"/>
</dbReference>
<sequence length="1562" mass="176814">MVLISDAFGLHVSSNCILVGHGDQAVVYKSYGKVEMPVRLREGKVRGFAWSPLKQSQRLLLIYSENEYSLIVCTLNGEKEQFQLIYEGETKDWINAAMFLDDSPTAKTRFVLHTSHSALLYLEFDIASSADCKVLELARCTDSSILYYTRLHGDCYNELAIISGNAFGELLLWQTQFPIESESDTYLKTYPLLLRLQAHNGVIHSIDFDLVSQLLVTTSDDRSVKFWNIKKSGDWTTAEIKPMFSCFGHGSRVMCVSIFKVDGQIFVASGGEDSYVCIWSRSGELLLKRRQHFGAPIWGLGFGQDEHTLYSTSSTGKEEATTLKLNWLPLIKKINERRQLVVAKEKNFKRNVFIPQIKVAYAPNSSAAIAVLMEDVMAELTISAEGIVSFENCQDLRTHASAEHYMASVCFRNVDADASKSGLPKVLHFAIIMPSELRNFENTWIGDSWKEINFLVNPESSDAKEADEESYSDYLQEGFVALQYFISTKYLENAYRPLRVPKVHLRRFNENANVLVFDRVATSAILLILLGFMFPVTILVKLIVKEREMGQRFVMQTSNARATLQIAAWYFNGFLEFLIASVLITCLLKTLSAFVGRTRIVILDKSFDGMDEARATLFLDFVQEQKKSRTIFFTTNSPKVASYLADRIAILSKGKLLSYGTEKSLCNTFGNAYRLTIYANESCNFAEVQLFLENYVADIELDSRLGDSVVFLIKYKYHTELINLLENLTNSKEDLNIYRFQLQECSLDHISLSLFGHEQSSFELEDPASQIFPIEGRLGKSYTLPILHLWVVLRQRLMADFRNWFLPILKFILPTLVAVWTLCMPYFWDTSQPPGRTIFPIGDHGRGIGIFQQKSPAGALVRASEEYAKSGAIEINPALDITEYIRSHVTSHSLLSDLDFLAAAIFSEGEVHALFNNKWPHSAPDSLALVMNSLAVGFLGSDSGIKVEIEPLPFSTVHTLQLHLNIDGIDLIFACCLSFSFCFIWSIPLLYMALKRESRYNYIELIAGMRISLMIVAFLIYDIVVVSMAIFPLNIAVIFLEWDVLMNPDIFLLYTYVLVIVALCVLSTNMLISIGLRKIYTGYLFVLAFYTLGIVIYLAVWESNPSAESNELFFLFLDFHPFYALLHNLMRIASISEKIWLCSDMQIYKTSVYSAQCQSVPNCCDTRAQQFHHLRYLSCVCLLTIVVWIIIFIILQSHLVKHTPRQRKYLSDSDRGVVKRLSLALALLSDADLILLDDPFTHLDAVSRRNTIRRIHDVSQQGRSVIYTCSDTDFSPPALRMAALNHPRMAAIGERQEIELNYYTGYFVVETSVDFVATDDVLMTTLADGSQAEDMSAFGELQKSSAYQDYSRVHSDNNVHLLTLVIALSSAVELIEALDTVCLDRFNDLSFADPASCSSFYMCQRGKAIRRECSNGLYFDPKIQSCNLPGLIRCFNGDRGGGELKPVAATTVKPLTTTCITTTTKPATTTKKPKAVTANVTPAPIVVYEEMPAGLDVRRFSQDCRGVEDGEYLTDPRHCRRYYMCQNNRAKRHNCPRNEWFDRETKTCQNRDDVLNCPSRRN</sequence>
<dbReference type="GO" id="GO:0005576">
    <property type="term" value="C:extracellular region"/>
    <property type="evidence" value="ECO:0007669"/>
    <property type="project" value="InterPro"/>
</dbReference>
<dbReference type="Proteomes" id="UP001059596">
    <property type="component" value="Unassembled WGS sequence"/>
</dbReference>
<dbReference type="Gene3D" id="3.40.50.300">
    <property type="entry name" value="P-loop containing nucleotide triphosphate hydrolases"/>
    <property type="match status" value="2"/>
</dbReference>
<evidence type="ECO:0000256" key="5">
    <source>
        <dbReference type="ARBA" id="ARBA00022737"/>
    </source>
</evidence>
<proteinExistence type="inferred from homology"/>
<keyword evidence="9" id="KW-0812">Transmembrane</keyword>
<keyword evidence="9" id="KW-1133">Transmembrane helix</keyword>
<dbReference type="InterPro" id="IPR036508">
    <property type="entry name" value="Chitin-bd_dom_sf"/>
</dbReference>
<feature type="transmembrane region" description="Helical" evidence="9">
    <location>
        <begin position="971"/>
        <end position="994"/>
    </location>
</feature>
<feature type="transmembrane region" description="Helical" evidence="9">
    <location>
        <begin position="1015"/>
        <end position="1039"/>
    </location>
</feature>
<feature type="transmembrane region" description="Helical" evidence="9">
    <location>
        <begin position="524"/>
        <end position="544"/>
    </location>
</feature>
<protein>
    <recommendedName>
        <fullName evidence="7">tRNA (34-2'-O)-methyltransferase regulator WDR6</fullName>
    </recommendedName>
</protein>
<organism evidence="11 12">
    <name type="scientific">Drosophila gunungcola</name>
    <name type="common">fruit fly</name>
    <dbReference type="NCBI Taxonomy" id="103775"/>
    <lineage>
        <taxon>Eukaryota</taxon>
        <taxon>Metazoa</taxon>
        <taxon>Ecdysozoa</taxon>
        <taxon>Arthropoda</taxon>
        <taxon>Hexapoda</taxon>
        <taxon>Insecta</taxon>
        <taxon>Pterygota</taxon>
        <taxon>Neoptera</taxon>
        <taxon>Endopterygota</taxon>
        <taxon>Diptera</taxon>
        <taxon>Brachycera</taxon>
        <taxon>Muscomorpha</taxon>
        <taxon>Ephydroidea</taxon>
        <taxon>Drosophilidae</taxon>
        <taxon>Drosophila</taxon>
        <taxon>Sophophora</taxon>
    </lineage>
</organism>
<evidence type="ECO:0000259" key="10">
    <source>
        <dbReference type="PROSITE" id="PS50940"/>
    </source>
</evidence>
<name>A0A9Q0BKU5_9MUSC</name>
<accession>A0A9Q0BKU5</accession>
<dbReference type="InterPro" id="IPR027417">
    <property type="entry name" value="P-loop_NTPase"/>
</dbReference>
<evidence type="ECO:0000256" key="4">
    <source>
        <dbReference type="ARBA" id="ARBA00022694"/>
    </source>
</evidence>
<dbReference type="GO" id="GO:0030488">
    <property type="term" value="P:tRNA methylation"/>
    <property type="evidence" value="ECO:0007669"/>
    <property type="project" value="TreeGrafter"/>
</dbReference>
<dbReference type="SUPFAM" id="SSF50978">
    <property type="entry name" value="WD40 repeat-like"/>
    <property type="match status" value="1"/>
</dbReference>
<feature type="transmembrane region" description="Helical" evidence="9">
    <location>
        <begin position="1112"/>
        <end position="1130"/>
    </location>
</feature>
<comment type="similarity">
    <text evidence="6">Belongs to the WD repeat WDR6 family.</text>
</comment>
<feature type="transmembrane region" description="Helical" evidence="9">
    <location>
        <begin position="1176"/>
        <end position="1195"/>
    </location>
</feature>
<dbReference type="GO" id="GO:0008061">
    <property type="term" value="F:chitin binding"/>
    <property type="evidence" value="ECO:0007669"/>
    <property type="project" value="InterPro"/>
</dbReference>
<gene>
    <name evidence="11" type="ORF">M5D96_011635</name>
</gene>
<keyword evidence="5" id="KW-0677">Repeat</keyword>
<dbReference type="CDD" id="cd00267">
    <property type="entry name" value="ABC_ATPase"/>
    <property type="match status" value="1"/>
</dbReference>
<evidence type="ECO:0000256" key="6">
    <source>
        <dbReference type="ARBA" id="ARBA00038255"/>
    </source>
</evidence>
<evidence type="ECO:0000313" key="12">
    <source>
        <dbReference type="Proteomes" id="UP001059596"/>
    </source>
</evidence>
<keyword evidence="4" id="KW-0819">tRNA processing</keyword>
<keyword evidence="3 8" id="KW-0853">WD repeat</keyword>
<dbReference type="SUPFAM" id="SSF52540">
    <property type="entry name" value="P-loop containing nucleoside triphosphate hydrolases"/>
    <property type="match status" value="2"/>
</dbReference>
<evidence type="ECO:0000313" key="11">
    <source>
        <dbReference type="EMBL" id="KAI8035586.1"/>
    </source>
</evidence>
<evidence type="ECO:0000256" key="3">
    <source>
        <dbReference type="ARBA" id="ARBA00022574"/>
    </source>
</evidence>